<reference evidence="1" key="1">
    <citation type="submission" date="2023-01" db="EMBL/GenBank/DDBJ databases">
        <authorList>
            <person name="Van Ghelder C."/>
            <person name="Rancurel C."/>
        </authorList>
    </citation>
    <scope>NUCLEOTIDE SEQUENCE</scope>
    <source>
        <strain evidence="1">CNCM I-4278</strain>
    </source>
</reference>
<evidence type="ECO:0000313" key="2">
    <source>
        <dbReference type="Proteomes" id="UP001152607"/>
    </source>
</evidence>
<evidence type="ECO:0000313" key="1">
    <source>
        <dbReference type="EMBL" id="CAI6267097.1"/>
    </source>
</evidence>
<gene>
    <name evidence="1" type="ORF">PDIGIT_LOCUS1578</name>
</gene>
<comment type="caution">
    <text evidence="1">The sequence shown here is derived from an EMBL/GenBank/DDBJ whole genome shotgun (WGS) entry which is preliminary data.</text>
</comment>
<sequence length="116" mass="13229">MTVVVEHIAPQNISHVFFRTLLIFCSLVESCDLCHVGKTLSIWRLWFGEIIFSIELRSISFSAISAPRWQRRVPPRSFIGPERLGSSFPVISSHIVNDLVMTLHRLLGSKTFGFWG</sequence>
<dbReference type="Proteomes" id="UP001152607">
    <property type="component" value="Unassembled WGS sequence"/>
</dbReference>
<protein>
    <submittedName>
        <fullName evidence="1">Uncharacterized protein</fullName>
    </submittedName>
</protein>
<dbReference type="AlphaFoldDB" id="A0A9W4U4A6"/>
<proteinExistence type="predicted"/>
<accession>A0A9W4U4A6</accession>
<dbReference type="EMBL" id="CAOQHR010000001">
    <property type="protein sequence ID" value="CAI6267097.1"/>
    <property type="molecule type" value="Genomic_DNA"/>
</dbReference>
<organism evidence="1 2">
    <name type="scientific">Periconia digitata</name>
    <dbReference type="NCBI Taxonomy" id="1303443"/>
    <lineage>
        <taxon>Eukaryota</taxon>
        <taxon>Fungi</taxon>
        <taxon>Dikarya</taxon>
        <taxon>Ascomycota</taxon>
        <taxon>Pezizomycotina</taxon>
        <taxon>Dothideomycetes</taxon>
        <taxon>Pleosporomycetidae</taxon>
        <taxon>Pleosporales</taxon>
        <taxon>Massarineae</taxon>
        <taxon>Periconiaceae</taxon>
        <taxon>Periconia</taxon>
    </lineage>
</organism>
<name>A0A9W4U4A6_9PLEO</name>
<keyword evidence="2" id="KW-1185">Reference proteome</keyword>